<evidence type="ECO:0000256" key="7">
    <source>
        <dbReference type="SAM" id="Phobius"/>
    </source>
</evidence>
<feature type="transmembrane region" description="Helical" evidence="7">
    <location>
        <begin position="169"/>
        <end position="192"/>
    </location>
</feature>
<dbReference type="eggNOG" id="ENOG502SI17">
    <property type="taxonomic scope" value="Eukaryota"/>
</dbReference>
<feature type="compositionally biased region" description="Polar residues" evidence="6">
    <location>
        <begin position="372"/>
        <end position="381"/>
    </location>
</feature>
<evidence type="ECO:0000256" key="6">
    <source>
        <dbReference type="SAM" id="MobiDB-lite"/>
    </source>
</evidence>
<reference evidence="9 10" key="1">
    <citation type="journal article" date="2012" name="BMC Genomics">
        <title>Sequencing the genome of Marssonina brunnea reveals fungus-poplar co-evolution.</title>
        <authorList>
            <person name="Zhu S."/>
            <person name="Cao Y.-Z."/>
            <person name="Jiang C."/>
            <person name="Tan B.-Y."/>
            <person name="Wang Z."/>
            <person name="Feng S."/>
            <person name="Zhang L."/>
            <person name="Su X.-H."/>
            <person name="Brejova B."/>
            <person name="Vinar T."/>
            <person name="Xu M."/>
            <person name="Wang M.-X."/>
            <person name="Zhang S.-G."/>
            <person name="Huang M.-R."/>
            <person name="Wu R."/>
            <person name="Zhou Y."/>
        </authorList>
    </citation>
    <scope>NUCLEOTIDE SEQUENCE [LARGE SCALE GENOMIC DNA]</scope>
    <source>
        <strain evidence="9 10">MB_m1</strain>
    </source>
</reference>
<accession>K1X1S0</accession>
<evidence type="ECO:0000256" key="3">
    <source>
        <dbReference type="ARBA" id="ARBA00022989"/>
    </source>
</evidence>
<gene>
    <name evidence="9" type="ORF">MBM_03204</name>
</gene>
<dbReference type="GO" id="GO:0016020">
    <property type="term" value="C:membrane"/>
    <property type="evidence" value="ECO:0007669"/>
    <property type="project" value="UniProtKB-SubCell"/>
</dbReference>
<feature type="transmembrane region" description="Helical" evidence="7">
    <location>
        <begin position="319"/>
        <end position="346"/>
    </location>
</feature>
<dbReference type="Proteomes" id="UP000006753">
    <property type="component" value="Unassembled WGS sequence"/>
</dbReference>
<evidence type="ECO:0000259" key="8">
    <source>
        <dbReference type="Pfam" id="PF20684"/>
    </source>
</evidence>
<evidence type="ECO:0000256" key="5">
    <source>
        <dbReference type="ARBA" id="ARBA00038359"/>
    </source>
</evidence>
<dbReference type="Pfam" id="PF20684">
    <property type="entry name" value="Fung_rhodopsin"/>
    <property type="match status" value="1"/>
</dbReference>
<sequence length="545" mass="58503">MEARSDESRATVTNCQEGELTLERSRLSPVPVPVVSVTAVRSPPVICQTDPLEIPTPEPPPGFPCAPVYFCLQRPSRSVVASMQATDVLRTATVVATVLAISLLAPLMIARAWIRGFVVGVWAKEDWTCIFAWIFTTAYCVTGFLMTKHGGGVPQSQVSASELITFKKLLYVDTIIYCPSAFFTKITLLLIFTRAFAHFRKTVISIYVLIGVLACYYLPVLFLKLRLCTPIEGLWDTSVDAVCWDKQRVFFVDAVVSCVTDGVVLILPVPLVWSLNVPLVKKLRIAALLGAGGIATIASVFRALLVFSPEVPENITVDFVQMTLLGIVEVFTALICACLPTLNLLFTRYTLGKQSCSHASSMNSAGPPKQKSVASPPSSQAAMGVPPPGSGLPTCRLKKLRLQAGGEVGGWKEGGYGYLERGNGESGRCARITGQRRLRVIGGGRVLARGRADERRAVAAAEVEGGLVSNFDPEIGSPSYRGWSNHEMGHLAIGLEGLREGGGDAMRNGRDGGVAEEWPLKTGGFVMMPRPVAVPVAVGVGVGRV</sequence>
<feature type="transmembrane region" description="Helical" evidence="7">
    <location>
        <begin position="92"/>
        <end position="114"/>
    </location>
</feature>
<keyword evidence="10" id="KW-1185">Reference proteome</keyword>
<feature type="transmembrane region" description="Helical" evidence="7">
    <location>
        <begin position="285"/>
        <end position="307"/>
    </location>
</feature>
<dbReference type="EMBL" id="JH921432">
    <property type="protein sequence ID" value="EKD18962.1"/>
    <property type="molecule type" value="Genomic_DNA"/>
</dbReference>
<comment type="subcellular location">
    <subcellularLocation>
        <location evidence="1">Membrane</location>
        <topology evidence="1">Multi-pass membrane protein</topology>
    </subcellularLocation>
</comment>
<protein>
    <submittedName>
        <fullName evidence="9">Integral membrane protein</fullName>
    </submittedName>
</protein>
<keyword evidence="4 7" id="KW-0472">Membrane</keyword>
<keyword evidence="3 7" id="KW-1133">Transmembrane helix</keyword>
<name>K1X1S0_MARBU</name>
<keyword evidence="2 7" id="KW-0812">Transmembrane</keyword>
<evidence type="ECO:0000313" key="9">
    <source>
        <dbReference type="EMBL" id="EKD18962.1"/>
    </source>
</evidence>
<feature type="transmembrane region" description="Helical" evidence="7">
    <location>
        <begin position="126"/>
        <end position="146"/>
    </location>
</feature>
<evidence type="ECO:0000256" key="2">
    <source>
        <dbReference type="ARBA" id="ARBA00022692"/>
    </source>
</evidence>
<evidence type="ECO:0000256" key="4">
    <source>
        <dbReference type="ARBA" id="ARBA00023136"/>
    </source>
</evidence>
<feature type="transmembrane region" description="Helical" evidence="7">
    <location>
        <begin position="254"/>
        <end position="273"/>
    </location>
</feature>
<comment type="similarity">
    <text evidence="5">Belongs to the SAT4 family.</text>
</comment>
<dbReference type="PANTHER" id="PTHR33048">
    <property type="entry name" value="PTH11-LIKE INTEGRAL MEMBRANE PROTEIN (AFU_ORTHOLOGUE AFUA_5G11245)"/>
    <property type="match status" value="1"/>
</dbReference>
<dbReference type="InParanoid" id="K1X1S0"/>
<dbReference type="PANTHER" id="PTHR33048:SF108">
    <property type="entry name" value="INTEGRAL MEMBRANE PROTEIN"/>
    <property type="match status" value="1"/>
</dbReference>
<evidence type="ECO:0000256" key="1">
    <source>
        <dbReference type="ARBA" id="ARBA00004141"/>
    </source>
</evidence>
<dbReference type="KEGG" id="mbe:MBM_03204"/>
<feature type="domain" description="Rhodopsin" evidence="8">
    <location>
        <begin position="110"/>
        <end position="347"/>
    </location>
</feature>
<organism evidence="9 10">
    <name type="scientific">Marssonina brunnea f. sp. multigermtubi (strain MB_m1)</name>
    <name type="common">Marssonina leaf spot fungus</name>
    <dbReference type="NCBI Taxonomy" id="1072389"/>
    <lineage>
        <taxon>Eukaryota</taxon>
        <taxon>Fungi</taxon>
        <taxon>Dikarya</taxon>
        <taxon>Ascomycota</taxon>
        <taxon>Pezizomycotina</taxon>
        <taxon>Leotiomycetes</taxon>
        <taxon>Helotiales</taxon>
        <taxon>Drepanopezizaceae</taxon>
        <taxon>Drepanopeziza</taxon>
    </lineage>
</organism>
<dbReference type="AlphaFoldDB" id="K1X1S0"/>
<feature type="region of interest" description="Disordered" evidence="6">
    <location>
        <begin position="360"/>
        <end position="390"/>
    </location>
</feature>
<dbReference type="OrthoDB" id="2496787at2759"/>
<feature type="transmembrane region" description="Helical" evidence="7">
    <location>
        <begin position="204"/>
        <end position="223"/>
    </location>
</feature>
<dbReference type="HOGENOM" id="CLU_499728_0_0_1"/>
<dbReference type="InterPro" id="IPR049326">
    <property type="entry name" value="Rhodopsin_dom_fungi"/>
</dbReference>
<dbReference type="InterPro" id="IPR052337">
    <property type="entry name" value="SAT4-like"/>
</dbReference>
<evidence type="ECO:0000313" key="10">
    <source>
        <dbReference type="Proteomes" id="UP000006753"/>
    </source>
</evidence>
<proteinExistence type="inferred from homology"/>